<dbReference type="Proteomes" id="UP000736335">
    <property type="component" value="Unassembled WGS sequence"/>
</dbReference>
<dbReference type="EMBL" id="WIUZ02000005">
    <property type="protein sequence ID" value="KAF9787332.1"/>
    <property type="molecule type" value="Genomic_DNA"/>
</dbReference>
<proteinExistence type="predicted"/>
<feature type="region of interest" description="Disordered" evidence="1">
    <location>
        <begin position="1"/>
        <end position="21"/>
    </location>
</feature>
<gene>
    <name evidence="3" type="ORF">BJ322DRAFT_1210219</name>
</gene>
<organism evidence="3 4">
    <name type="scientific">Thelephora terrestris</name>
    <dbReference type="NCBI Taxonomy" id="56493"/>
    <lineage>
        <taxon>Eukaryota</taxon>
        <taxon>Fungi</taxon>
        <taxon>Dikarya</taxon>
        <taxon>Basidiomycota</taxon>
        <taxon>Agaricomycotina</taxon>
        <taxon>Agaricomycetes</taxon>
        <taxon>Thelephorales</taxon>
        <taxon>Thelephoraceae</taxon>
        <taxon>Thelephora</taxon>
    </lineage>
</organism>
<feature type="compositionally biased region" description="Basic and acidic residues" evidence="1">
    <location>
        <begin position="150"/>
        <end position="169"/>
    </location>
</feature>
<comment type="caution">
    <text evidence="3">The sequence shown here is derived from an EMBL/GenBank/DDBJ whole genome shotgun (WGS) entry which is preliminary data.</text>
</comment>
<reference evidence="3" key="2">
    <citation type="submission" date="2020-11" db="EMBL/GenBank/DDBJ databases">
        <authorList>
            <consortium name="DOE Joint Genome Institute"/>
            <person name="Kuo A."/>
            <person name="Miyauchi S."/>
            <person name="Kiss E."/>
            <person name="Drula E."/>
            <person name="Kohler A."/>
            <person name="Sanchez-Garcia M."/>
            <person name="Andreopoulos B."/>
            <person name="Barry K.W."/>
            <person name="Bonito G."/>
            <person name="Buee M."/>
            <person name="Carver A."/>
            <person name="Chen C."/>
            <person name="Cichocki N."/>
            <person name="Clum A."/>
            <person name="Culley D."/>
            <person name="Crous P.W."/>
            <person name="Fauchery L."/>
            <person name="Girlanda M."/>
            <person name="Hayes R."/>
            <person name="Keri Z."/>
            <person name="Labutti K."/>
            <person name="Lipzen A."/>
            <person name="Lombard V."/>
            <person name="Magnuson J."/>
            <person name="Maillard F."/>
            <person name="Morin E."/>
            <person name="Murat C."/>
            <person name="Nolan M."/>
            <person name="Ohm R."/>
            <person name="Pangilinan J."/>
            <person name="Pereira M."/>
            <person name="Perotto S."/>
            <person name="Peter M."/>
            <person name="Riley R."/>
            <person name="Sitrit Y."/>
            <person name="Stielow B."/>
            <person name="Szollosi G."/>
            <person name="Zifcakova L."/>
            <person name="Stursova M."/>
            <person name="Spatafora J.W."/>
            <person name="Tedersoo L."/>
            <person name="Vaario L.-M."/>
            <person name="Yamada A."/>
            <person name="Yan M."/>
            <person name="Wang P."/>
            <person name="Xu J."/>
            <person name="Bruns T."/>
            <person name="Baldrian P."/>
            <person name="Vilgalys R."/>
            <person name="Henrissat B."/>
            <person name="Grigoriev I.V."/>
            <person name="Hibbett D."/>
            <person name="Nagy L.G."/>
            <person name="Martin F.M."/>
        </authorList>
    </citation>
    <scope>NUCLEOTIDE SEQUENCE</scope>
    <source>
        <strain evidence="3">UH-Tt-Lm1</strain>
    </source>
</reference>
<dbReference type="SUPFAM" id="SSF51045">
    <property type="entry name" value="WW domain"/>
    <property type="match status" value="1"/>
</dbReference>
<dbReference type="AlphaFoldDB" id="A0A9P6L8M2"/>
<reference evidence="3" key="1">
    <citation type="journal article" date="2020" name="Nat. Commun.">
        <title>Large-scale genome sequencing of mycorrhizal fungi provides insights into the early evolution of symbiotic traits.</title>
        <authorList>
            <person name="Miyauchi S."/>
            <person name="Kiss E."/>
            <person name="Kuo A."/>
            <person name="Drula E."/>
            <person name="Kohler A."/>
            <person name="Sanchez-Garcia M."/>
            <person name="Morin E."/>
            <person name="Andreopoulos B."/>
            <person name="Barry K.W."/>
            <person name="Bonito G."/>
            <person name="Buee M."/>
            <person name="Carver A."/>
            <person name="Chen C."/>
            <person name="Cichocki N."/>
            <person name="Clum A."/>
            <person name="Culley D."/>
            <person name="Crous P.W."/>
            <person name="Fauchery L."/>
            <person name="Girlanda M."/>
            <person name="Hayes R.D."/>
            <person name="Keri Z."/>
            <person name="LaButti K."/>
            <person name="Lipzen A."/>
            <person name="Lombard V."/>
            <person name="Magnuson J."/>
            <person name="Maillard F."/>
            <person name="Murat C."/>
            <person name="Nolan M."/>
            <person name="Ohm R.A."/>
            <person name="Pangilinan J."/>
            <person name="Pereira M.F."/>
            <person name="Perotto S."/>
            <person name="Peter M."/>
            <person name="Pfister S."/>
            <person name="Riley R."/>
            <person name="Sitrit Y."/>
            <person name="Stielow J.B."/>
            <person name="Szollosi G."/>
            <person name="Zifcakova L."/>
            <person name="Stursova M."/>
            <person name="Spatafora J.W."/>
            <person name="Tedersoo L."/>
            <person name="Vaario L.M."/>
            <person name="Yamada A."/>
            <person name="Yan M."/>
            <person name="Wang P."/>
            <person name="Xu J."/>
            <person name="Bruns T."/>
            <person name="Baldrian P."/>
            <person name="Vilgalys R."/>
            <person name="Dunand C."/>
            <person name="Henrissat B."/>
            <person name="Grigoriev I.V."/>
            <person name="Hibbett D."/>
            <person name="Nagy L.G."/>
            <person name="Martin F.M."/>
        </authorList>
    </citation>
    <scope>NUCLEOTIDE SEQUENCE</scope>
    <source>
        <strain evidence="3">UH-Tt-Lm1</strain>
    </source>
</reference>
<sequence length="283" mass="30731">MGYRAPGRPGAPPHTPSYKSDCDRCSYPTTTLVHSTMQTDRYPLPFGWIKEFDQASGRSFYVDTKATPPRSIWTHPYEDDEYLKAHPDVREKLSTGRFGGSDSNLLPPSFEESQRRHSFGGGRASSSSQSQATNMPVPSSSKQRGPIGSLKDHLFGTKEERKAEKLRKKEQDRAFKEAQRERIQQMNAARQQYYANQPQYGYDRFNGYDSRYCDPRLGGGSYYGGGGFGSNTRRGGGGGLALPLLGGLAGGLLLGDLLDDGFGGGGGGFGGGGFDGGFDGGFF</sequence>
<feature type="compositionally biased region" description="Polar residues" evidence="1">
    <location>
        <begin position="133"/>
        <end position="143"/>
    </location>
</feature>
<dbReference type="InterPro" id="IPR001202">
    <property type="entry name" value="WW_dom"/>
</dbReference>
<keyword evidence="4" id="KW-1185">Reference proteome</keyword>
<name>A0A9P6L8M2_9AGAM</name>
<evidence type="ECO:0000259" key="2">
    <source>
        <dbReference type="SMART" id="SM00456"/>
    </source>
</evidence>
<protein>
    <recommendedName>
        <fullName evidence="2">WW domain-containing protein</fullName>
    </recommendedName>
</protein>
<evidence type="ECO:0000313" key="3">
    <source>
        <dbReference type="EMBL" id="KAF9787332.1"/>
    </source>
</evidence>
<dbReference type="InterPro" id="IPR036020">
    <property type="entry name" value="WW_dom_sf"/>
</dbReference>
<accession>A0A9P6L8M2</accession>
<evidence type="ECO:0000313" key="4">
    <source>
        <dbReference type="Proteomes" id="UP000736335"/>
    </source>
</evidence>
<dbReference type="OrthoDB" id="2367685at2759"/>
<dbReference type="SMART" id="SM00456">
    <property type="entry name" value="WW"/>
    <property type="match status" value="1"/>
</dbReference>
<feature type="domain" description="WW" evidence="2">
    <location>
        <begin position="43"/>
        <end position="78"/>
    </location>
</feature>
<evidence type="ECO:0000256" key="1">
    <source>
        <dbReference type="SAM" id="MobiDB-lite"/>
    </source>
</evidence>
<dbReference type="Gene3D" id="2.20.70.10">
    <property type="match status" value="1"/>
</dbReference>
<feature type="region of interest" description="Disordered" evidence="1">
    <location>
        <begin position="93"/>
        <end position="169"/>
    </location>
</feature>